<keyword evidence="3" id="KW-1185">Reference proteome</keyword>
<dbReference type="Proteomes" id="UP000030104">
    <property type="component" value="Unassembled WGS sequence"/>
</dbReference>
<feature type="chain" id="PRO_5002001556" evidence="1">
    <location>
        <begin position="26"/>
        <end position="53"/>
    </location>
</feature>
<name>A0A0A2KMK4_PENIT</name>
<keyword evidence="1" id="KW-0732">Signal</keyword>
<organism evidence="2 3">
    <name type="scientific">Penicillium italicum</name>
    <name type="common">Blue mold</name>
    <dbReference type="NCBI Taxonomy" id="40296"/>
    <lineage>
        <taxon>Eukaryota</taxon>
        <taxon>Fungi</taxon>
        <taxon>Dikarya</taxon>
        <taxon>Ascomycota</taxon>
        <taxon>Pezizomycotina</taxon>
        <taxon>Eurotiomycetes</taxon>
        <taxon>Eurotiomycetidae</taxon>
        <taxon>Eurotiales</taxon>
        <taxon>Aspergillaceae</taxon>
        <taxon>Penicillium</taxon>
    </lineage>
</organism>
<protein>
    <submittedName>
        <fullName evidence="2">Uncharacterized protein</fullName>
    </submittedName>
</protein>
<evidence type="ECO:0000256" key="1">
    <source>
        <dbReference type="SAM" id="SignalP"/>
    </source>
</evidence>
<accession>A0A0A2KMK4</accession>
<feature type="signal peptide" evidence="1">
    <location>
        <begin position="1"/>
        <end position="25"/>
    </location>
</feature>
<dbReference type="HOGENOM" id="CLU_202734_0_0_1"/>
<dbReference type="AlphaFoldDB" id="A0A0A2KMK4"/>
<comment type="caution">
    <text evidence="2">The sequence shown here is derived from an EMBL/GenBank/DDBJ whole genome shotgun (WGS) entry which is preliminary data.</text>
</comment>
<evidence type="ECO:0000313" key="2">
    <source>
        <dbReference type="EMBL" id="KGO68116.1"/>
    </source>
</evidence>
<sequence>MYCLTLCRHVCLVLLCELTYQHDEAEPFKFSCHYSHFPTSLLSGLAPTRLVPF</sequence>
<reference evidence="2 3" key="1">
    <citation type="journal article" date="2015" name="Mol. Plant Microbe Interact.">
        <title>Genome, transcriptome, and functional analyses of Penicillium expansum provide new insights into secondary metabolism and pathogenicity.</title>
        <authorList>
            <person name="Ballester A.R."/>
            <person name="Marcet-Houben M."/>
            <person name="Levin E."/>
            <person name="Sela N."/>
            <person name="Selma-Lazaro C."/>
            <person name="Carmona L."/>
            <person name="Wisniewski M."/>
            <person name="Droby S."/>
            <person name="Gonzalez-Candelas L."/>
            <person name="Gabaldon T."/>
        </authorList>
    </citation>
    <scope>NUCLEOTIDE SEQUENCE [LARGE SCALE GENOMIC DNA]</scope>
    <source>
        <strain evidence="2 3">PHI-1</strain>
    </source>
</reference>
<evidence type="ECO:0000313" key="3">
    <source>
        <dbReference type="Proteomes" id="UP000030104"/>
    </source>
</evidence>
<dbReference type="EMBL" id="JQGA01001234">
    <property type="protein sequence ID" value="KGO68116.1"/>
    <property type="molecule type" value="Genomic_DNA"/>
</dbReference>
<proteinExistence type="predicted"/>
<gene>
    <name evidence="2" type="ORF">PITC_053740</name>
</gene>
<dbReference type="OrthoDB" id="10367918at2759"/>